<proteinExistence type="predicted"/>
<dbReference type="Proteomes" id="UP000790709">
    <property type="component" value="Unassembled WGS sequence"/>
</dbReference>
<evidence type="ECO:0000313" key="2">
    <source>
        <dbReference type="Proteomes" id="UP000790709"/>
    </source>
</evidence>
<accession>A0ACB8BDP5</accession>
<name>A0ACB8BDP5_9AGAM</name>
<evidence type="ECO:0000313" key="1">
    <source>
        <dbReference type="EMBL" id="KAH7923373.1"/>
    </source>
</evidence>
<organism evidence="1 2">
    <name type="scientific">Leucogyrophana mollusca</name>
    <dbReference type="NCBI Taxonomy" id="85980"/>
    <lineage>
        <taxon>Eukaryota</taxon>
        <taxon>Fungi</taxon>
        <taxon>Dikarya</taxon>
        <taxon>Basidiomycota</taxon>
        <taxon>Agaricomycotina</taxon>
        <taxon>Agaricomycetes</taxon>
        <taxon>Agaricomycetidae</taxon>
        <taxon>Boletales</taxon>
        <taxon>Boletales incertae sedis</taxon>
        <taxon>Leucogyrophana</taxon>
    </lineage>
</organism>
<reference evidence="1" key="1">
    <citation type="journal article" date="2021" name="New Phytol.">
        <title>Evolutionary innovations through gain and loss of genes in the ectomycorrhizal Boletales.</title>
        <authorList>
            <person name="Wu G."/>
            <person name="Miyauchi S."/>
            <person name="Morin E."/>
            <person name="Kuo A."/>
            <person name="Drula E."/>
            <person name="Varga T."/>
            <person name="Kohler A."/>
            <person name="Feng B."/>
            <person name="Cao Y."/>
            <person name="Lipzen A."/>
            <person name="Daum C."/>
            <person name="Hundley H."/>
            <person name="Pangilinan J."/>
            <person name="Johnson J."/>
            <person name="Barry K."/>
            <person name="LaButti K."/>
            <person name="Ng V."/>
            <person name="Ahrendt S."/>
            <person name="Min B."/>
            <person name="Choi I.G."/>
            <person name="Park H."/>
            <person name="Plett J.M."/>
            <person name="Magnuson J."/>
            <person name="Spatafora J.W."/>
            <person name="Nagy L.G."/>
            <person name="Henrissat B."/>
            <person name="Grigoriev I.V."/>
            <person name="Yang Z.L."/>
            <person name="Xu J."/>
            <person name="Martin F.M."/>
        </authorList>
    </citation>
    <scope>NUCLEOTIDE SEQUENCE</scope>
    <source>
        <strain evidence="1">KUC20120723A-06</strain>
    </source>
</reference>
<keyword evidence="2" id="KW-1185">Reference proteome</keyword>
<comment type="caution">
    <text evidence="1">The sequence shown here is derived from an EMBL/GenBank/DDBJ whole genome shotgun (WGS) entry which is preliminary data.</text>
</comment>
<dbReference type="EMBL" id="MU266454">
    <property type="protein sequence ID" value="KAH7923373.1"/>
    <property type="molecule type" value="Genomic_DNA"/>
</dbReference>
<sequence>MPEPYSELANWDGRLFQSPKRDQNIPSSSIGSPSRSVSYPQPVYTSSSQLTYHRNTEKLSPAQEFVDNKRADLVQNSVLSEHGLSAEMLSTPRSHKLSDVPPVSATVVTPGADNSSKPKHGMSLSSLIEKAVGHKLGEKFIFSERQITHAKVLPSEHARNPSSPVIGTDYVDKPSNIKPLYMPHSQLPANKDQGRPSENTEHTCDAVSAREAPISATADLSFPSNIIPAVPSGFLDEVRPIGASLTPSLSETAVTPLFLPDSPTSSSTPTPKGRGGDEDEENFVNDMLVSGSICLCASFTAVSTRST</sequence>
<gene>
    <name evidence="1" type="ORF">BV22DRAFT_587434</name>
</gene>
<protein>
    <submittedName>
        <fullName evidence="1">Uncharacterized protein</fullName>
    </submittedName>
</protein>